<dbReference type="InterPro" id="IPR003776">
    <property type="entry name" value="YcaO-like_dom"/>
</dbReference>
<gene>
    <name evidence="2" type="ORF">AMD01_05545</name>
</gene>
<proteinExistence type="predicted"/>
<dbReference type="Pfam" id="PF02624">
    <property type="entry name" value="YcaO"/>
    <property type="match status" value="1"/>
</dbReference>
<accession>A0A0M0L9I3</accession>
<dbReference type="STRING" id="284581.AMD01_05545"/>
<protein>
    <recommendedName>
        <fullName evidence="1">YcaO domain-containing protein</fullName>
    </recommendedName>
</protein>
<dbReference type="EMBL" id="LILC01000007">
    <property type="protein sequence ID" value="KOO47507.1"/>
    <property type="molecule type" value="Genomic_DNA"/>
</dbReference>
<evidence type="ECO:0000259" key="1">
    <source>
        <dbReference type="Pfam" id="PF02624"/>
    </source>
</evidence>
<evidence type="ECO:0000313" key="3">
    <source>
        <dbReference type="Proteomes" id="UP000037558"/>
    </source>
</evidence>
<evidence type="ECO:0000313" key="2">
    <source>
        <dbReference type="EMBL" id="KOO47507.1"/>
    </source>
</evidence>
<dbReference type="PATRIC" id="fig|284581.3.peg.4494"/>
<dbReference type="AlphaFoldDB" id="A0A0M0L9I3"/>
<organism evidence="2 3">
    <name type="scientific">Priestia koreensis</name>
    <dbReference type="NCBI Taxonomy" id="284581"/>
    <lineage>
        <taxon>Bacteria</taxon>
        <taxon>Bacillati</taxon>
        <taxon>Bacillota</taxon>
        <taxon>Bacilli</taxon>
        <taxon>Bacillales</taxon>
        <taxon>Bacillaceae</taxon>
        <taxon>Priestia</taxon>
    </lineage>
</organism>
<reference evidence="3" key="1">
    <citation type="submission" date="2015-08" db="EMBL/GenBank/DDBJ databases">
        <title>Fjat-14210 dsm16467.</title>
        <authorList>
            <person name="Liu B."/>
            <person name="Wang J."/>
            <person name="Zhu Y."/>
            <person name="Liu G."/>
            <person name="Chen Q."/>
            <person name="Chen Z."/>
            <person name="Lan J."/>
            <person name="Che J."/>
            <person name="Ge C."/>
            <person name="Shi H."/>
            <person name="Pan Z."/>
            <person name="Liu X."/>
        </authorList>
    </citation>
    <scope>NUCLEOTIDE SEQUENCE [LARGE SCALE GENOMIC DNA]</scope>
    <source>
        <strain evidence="3">DSM 16467</strain>
    </source>
</reference>
<sequence length="370" mass="42996">MKMNFNHQQQFHIVRGLFQSEPKTVNVVPTYLKAGVGTSVNHSTQQALKAAYGEHIERSTFLRDSSYIDKEKIPAFNLLTGEPSLISTEKILLYRGEKMKNRHTYADSCGAGFHYHSFNSIQNAFLEFFERQSLIFNWLTESGGTFVDVKKIDDLSVKEVIANVYQYVDEISCFNISLHKNVYVILTLGFGKYHFGIGSKASWNLFDAIKGSLDEMLHNFTPYYTKHHLEDYHPQKLNMDVNEGEIENDPLFYSLHFHLTQTSESLREHYQYLFLKSDRMHEDEFSRIEIVVDQQIFMEKLKEVAGDLKWELLCCFLKNTILDKAKVVKVFSNQGYPHMNTTLFNPLDYEISKLSRTGQFPNAYQLIPFP</sequence>
<dbReference type="Proteomes" id="UP000037558">
    <property type="component" value="Unassembled WGS sequence"/>
</dbReference>
<keyword evidence="3" id="KW-1185">Reference proteome</keyword>
<comment type="caution">
    <text evidence="2">The sequence shown here is derived from an EMBL/GenBank/DDBJ whole genome shotgun (WGS) entry which is preliminary data.</text>
</comment>
<feature type="domain" description="YcaO" evidence="1">
    <location>
        <begin position="73"/>
        <end position="275"/>
    </location>
</feature>
<name>A0A0M0L9I3_9BACI</name>